<feature type="transmembrane region" description="Helical" evidence="12">
    <location>
        <begin position="589"/>
        <end position="608"/>
    </location>
</feature>
<evidence type="ECO:0000256" key="6">
    <source>
        <dbReference type="ARBA" id="ARBA00022679"/>
    </source>
</evidence>
<dbReference type="GO" id="GO:0051377">
    <property type="term" value="F:mannose-ethanolamine phosphotransferase activity"/>
    <property type="evidence" value="ECO:0007669"/>
    <property type="project" value="UniProtKB-UniRule"/>
</dbReference>
<dbReference type="InterPro" id="IPR017852">
    <property type="entry name" value="GPI_EtnP_transferase_1_C"/>
</dbReference>
<feature type="transmembrane region" description="Helical" evidence="12">
    <location>
        <begin position="620"/>
        <end position="649"/>
    </location>
</feature>
<evidence type="ECO:0000313" key="15">
    <source>
        <dbReference type="RefSeq" id="XP_001359700.3"/>
    </source>
</evidence>
<accession>A0A6I8URD5</accession>
<keyword evidence="11" id="KW-0325">Glycoprotein</keyword>
<feature type="transmembrane region" description="Helical" evidence="12">
    <location>
        <begin position="812"/>
        <end position="833"/>
    </location>
</feature>
<name>A0A6I8URD5_DROPS</name>
<dbReference type="RefSeq" id="XP_001359700.3">
    <property type="nucleotide sequence ID" value="XM_001359663.4"/>
</dbReference>
<keyword evidence="7 12" id="KW-0812">Transmembrane</keyword>
<proteinExistence type="inferred from homology"/>
<evidence type="ECO:0000256" key="2">
    <source>
        <dbReference type="ARBA" id="ARBA00004687"/>
    </source>
</evidence>
<dbReference type="GO" id="GO:0005789">
    <property type="term" value="C:endoplasmic reticulum membrane"/>
    <property type="evidence" value="ECO:0007669"/>
    <property type="project" value="UniProtKB-SubCell"/>
</dbReference>
<reference evidence="14" key="1">
    <citation type="submission" date="2024-06" db="UniProtKB">
        <authorList>
            <consortium name="RefSeq"/>
        </authorList>
    </citation>
    <scope>NUCLEOTIDE SEQUENCE [LARGE SCALE GENOMIC DNA]</scope>
    <source>
        <strain evidence="14">MV2-25</strain>
    </source>
</reference>
<dbReference type="PANTHER" id="PTHR12250">
    <property type="entry name" value="PHOSPHATIDYLINOSITOL GLYCAN, CLASS N"/>
    <property type="match status" value="1"/>
</dbReference>
<comment type="function">
    <text evidence="12">Ethanolamine phosphate transferase involved in glycosylphosphatidylinositol-anchor biosynthesis. Transfers ethanolamine phosphate to the first alpha-1,4-linked mannose of the glycosylphosphatidylinositol precursor of GPI-anchor.</text>
</comment>
<dbReference type="EC" id="2.-.-.-" evidence="12"/>
<evidence type="ECO:0000256" key="12">
    <source>
        <dbReference type="RuleBase" id="RU367138"/>
    </source>
</evidence>
<feature type="transmembrane region" description="Helical" evidence="12">
    <location>
        <begin position="784"/>
        <end position="806"/>
    </location>
</feature>
<keyword evidence="8 12" id="KW-0256">Endoplasmic reticulum</keyword>
<comment type="subcellular location">
    <subcellularLocation>
        <location evidence="1 12">Endoplasmic reticulum membrane</location>
        <topology evidence="1 12">Multi-pass membrane protein</topology>
    </subcellularLocation>
</comment>
<protein>
    <recommendedName>
        <fullName evidence="4 12">GPI ethanolamine phosphate transferase 1</fullName>
        <ecNumber evidence="12">2.-.-.-</ecNumber>
    </recommendedName>
</protein>
<sequence length="863" mass="97720">MFRSYYTYALVQLLLFASVYVVYFRATDIGILEPQAMESLKERAPADRLVVFVKEGLRANTFFEDYCNNLPLLRQLFHKQGLVGICHPAEAPTDSKFSSYLALFAGFYEDAASVAHNWLLNPAPFDSIFNRSAYSYAWTTAHMKQRFPDIDLPTVLSPEVTPGVRKNCNEMEESVIRAVELFLLSESQELQEHRGLFFFVHLMLGEDASGAPATCENLKFTDRSVWKMYNRFEDCFPDQRTAYLLTSDFGLPHSCGGPNKSNSLVEAPFFLWGSGVNHLTTIRGRSFVVNAQKMRLPLHVLSPIQLTTLMSALLGQAPPANNRGELPRGLLRTSKRYEAHAMYTNALQLLAQARHLRKRHRSGLFSRIMPAHWLNTKLMDSFVKSSHVLKQQQRFRSLLEFTSNFMPVIVKCIDYFMDYYRYVLVVAASSALLGWVYCLRCHLERPGQSSDSDEISEGFSDCLWGSTIISRAVTLFLVALMYLQRVPSLVQAVFLLPALVWVLALKTLKRSGNMVTICGLLLPLVLALICLGGFFRRYIMALGYLSFACYSTRSAFRVRGPQFYLWMLLLLGLAYISVLPESIGCSERYILLISIPLTFVRPLAFGVCPNGMPWMINGAILLAAFVHVAVAPAPWMMVLASWAYFFHIAYLQRRSVQIIELVIFNLSTLYTLTCTSYETLVIQMLAMELKLGLQLRQRSTDIHCIKPRPTAMYILVYSLYSIFVSGSIPALVVDFPRILNETCFGYTIWTGGLVMALKLLLPWFLMLCILGDAYKDVWSQERQIFAWLMFMCSTMSVGLLLCVVNHGSGRKIVSSVAALAVVQVFPFLWLQLWRLANSKVGNKWISQLSNAPPLVKQNLNLSA</sequence>
<dbReference type="GO" id="GO:0006506">
    <property type="term" value="P:GPI anchor biosynthetic process"/>
    <property type="evidence" value="ECO:0007669"/>
    <property type="project" value="UniProtKB-UniPathway"/>
</dbReference>
<feature type="transmembrane region" description="Helical" evidence="12">
    <location>
        <begin position="489"/>
        <end position="508"/>
    </location>
</feature>
<dbReference type="InParanoid" id="A0A6I8URD5"/>
<keyword evidence="6 12" id="KW-0808">Transferase</keyword>
<evidence type="ECO:0000259" key="13">
    <source>
        <dbReference type="Pfam" id="PF04987"/>
    </source>
</evidence>
<dbReference type="SUPFAM" id="SSF53649">
    <property type="entry name" value="Alkaline phosphatase-like"/>
    <property type="match status" value="1"/>
</dbReference>
<evidence type="ECO:0000256" key="9">
    <source>
        <dbReference type="ARBA" id="ARBA00022989"/>
    </source>
</evidence>
<dbReference type="Pfam" id="PF04987">
    <property type="entry name" value="PigN"/>
    <property type="match status" value="1"/>
</dbReference>
<dbReference type="Proteomes" id="UP000001819">
    <property type="component" value="Chromosome 2"/>
</dbReference>
<evidence type="ECO:0000256" key="3">
    <source>
        <dbReference type="ARBA" id="ARBA00008400"/>
    </source>
</evidence>
<dbReference type="InterPro" id="IPR017850">
    <property type="entry name" value="Alkaline_phosphatase_core_sf"/>
</dbReference>
<evidence type="ECO:0000256" key="11">
    <source>
        <dbReference type="ARBA" id="ARBA00023180"/>
    </source>
</evidence>
<evidence type="ECO:0000256" key="10">
    <source>
        <dbReference type="ARBA" id="ARBA00023136"/>
    </source>
</evidence>
<feature type="domain" description="GPI ethanolamine phosphate transferase 1 C-terminal" evidence="13">
    <location>
        <begin position="411"/>
        <end position="808"/>
    </location>
</feature>
<dbReference type="AlphaFoldDB" id="A0A6I8URD5"/>
<feature type="transmembrane region" description="Helical" evidence="12">
    <location>
        <begin position="669"/>
        <end position="689"/>
    </location>
</feature>
<evidence type="ECO:0000313" key="14">
    <source>
        <dbReference type="Proteomes" id="UP000001819"/>
    </source>
</evidence>
<keyword evidence="9 12" id="KW-1133">Transmembrane helix</keyword>
<feature type="transmembrane region" description="Helical" evidence="12">
    <location>
        <begin position="514"/>
        <end position="535"/>
    </location>
</feature>
<feature type="transmembrane region" description="Helical" evidence="12">
    <location>
        <begin position="6"/>
        <end position="24"/>
    </location>
</feature>
<feature type="transmembrane region" description="Helical" evidence="12">
    <location>
        <begin position="710"/>
        <end position="732"/>
    </location>
</feature>
<gene>
    <name evidence="15" type="primary">LOC4802868</name>
</gene>
<keyword evidence="5 12" id="KW-0337">GPI-anchor biosynthesis</keyword>
<feature type="transmembrane region" description="Helical" evidence="12">
    <location>
        <begin position="463"/>
        <end position="482"/>
    </location>
</feature>
<evidence type="ECO:0000256" key="8">
    <source>
        <dbReference type="ARBA" id="ARBA00022824"/>
    </source>
</evidence>
<dbReference type="InterPro" id="IPR037671">
    <property type="entry name" value="PIGN_N"/>
</dbReference>
<feature type="transmembrane region" description="Helical" evidence="12">
    <location>
        <begin position="744"/>
        <end position="772"/>
    </location>
</feature>
<dbReference type="UniPathway" id="UPA00196"/>
<evidence type="ECO:0000256" key="4">
    <source>
        <dbReference type="ARBA" id="ARBA00020831"/>
    </source>
</evidence>
<feature type="transmembrane region" description="Helical" evidence="12">
    <location>
        <begin position="419"/>
        <end position="437"/>
    </location>
</feature>
<dbReference type="CDD" id="cd16020">
    <property type="entry name" value="GPI_EPT_1"/>
    <property type="match status" value="1"/>
</dbReference>
<evidence type="ECO:0000256" key="1">
    <source>
        <dbReference type="ARBA" id="ARBA00004477"/>
    </source>
</evidence>
<feature type="transmembrane region" description="Helical" evidence="12">
    <location>
        <begin position="563"/>
        <end position="583"/>
    </location>
</feature>
<comment type="similarity">
    <text evidence="3 12">Belongs to the PIGG/PIGN/PIGO family. PIGN subfamily.</text>
</comment>
<dbReference type="KEGG" id="dpo:4802868"/>
<organism evidence="14 15">
    <name type="scientific">Drosophila pseudoobscura pseudoobscura</name>
    <name type="common">Fruit fly</name>
    <dbReference type="NCBI Taxonomy" id="46245"/>
    <lineage>
        <taxon>Eukaryota</taxon>
        <taxon>Metazoa</taxon>
        <taxon>Ecdysozoa</taxon>
        <taxon>Arthropoda</taxon>
        <taxon>Hexapoda</taxon>
        <taxon>Insecta</taxon>
        <taxon>Pterygota</taxon>
        <taxon>Neoptera</taxon>
        <taxon>Endopterygota</taxon>
        <taxon>Diptera</taxon>
        <taxon>Brachycera</taxon>
        <taxon>Muscomorpha</taxon>
        <taxon>Ephydroidea</taxon>
        <taxon>Drosophilidae</taxon>
        <taxon>Drosophila</taxon>
        <taxon>Sophophora</taxon>
    </lineage>
</organism>
<keyword evidence="14" id="KW-1185">Reference proteome</keyword>
<dbReference type="FunCoup" id="A0A6I8URD5">
    <property type="interactions" value="5"/>
</dbReference>
<evidence type="ECO:0000256" key="7">
    <source>
        <dbReference type="ARBA" id="ARBA00022692"/>
    </source>
</evidence>
<dbReference type="InterPro" id="IPR007070">
    <property type="entry name" value="GPI_EtnP_transferase_1"/>
</dbReference>
<keyword evidence="10 12" id="KW-0472">Membrane</keyword>
<reference evidence="15" key="2">
    <citation type="submission" date="2025-08" db="UniProtKB">
        <authorList>
            <consortium name="RefSeq"/>
        </authorList>
    </citation>
    <scope>IDENTIFICATION</scope>
    <source>
        <strain evidence="15">MV-25-SWS-2005</strain>
        <tissue evidence="15">Whole body</tissue>
    </source>
</reference>
<comment type="pathway">
    <text evidence="2 12">Glycolipid biosynthesis; glycosylphosphatidylinositol-anchor biosynthesis.</text>
</comment>
<evidence type="ECO:0000256" key="5">
    <source>
        <dbReference type="ARBA" id="ARBA00022502"/>
    </source>
</evidence>
<dbReference type="PANTHER" id="PTHR12250:SF0">
    <property type="entry name" value="GPI ETHANOLAMINE PHOSPHATE TRANSFERASE 1"/>
    <property type="match status" value="1"/>
</dbReference>
<dbReference type="Gene3D" id="3.40.720.10">
    <property type="entry name" value="Alkaline Phosphatase, subunit A"/>
    <property type="match status" value="1"/>
</dbReference>